<protein>
    <submittedName>
        <fullName evidence="2">ATP-binding protein</fullName>
    </submittedName>
</protein>
<accession>A0ABT7UEE6</accession>
<sequence length="592" mass="68097">MGHSIFNIRHMSDGLRNTGYKDITSAAAEIVDNSIEAEAKNIFIIFTENVSEKTGRQQVSEIAFLDDGYGMNDDVLGRCLALFETTRYERKGLGRFGVGLPQSSMFASSRAEVYSWQNGIEQTKKVYLDLDMVNNGDQEEIPDPFLEPIPDRYKRYISFIDDDKQYDFRNHGTLVVWSKYDKSPKKRTTLFDKFEFGLGKKFRYFITGGLCEIRLFSNNNISFNRKIKPNDPLMLMENNMILGDPSKPDTKFYYGSKNGLVPIFEPYGNEQAPNGIIPLPVKYIDKKGEVKDGVVEIQFSIVKKEFYDQNAFKYGKNPGDYEIGQHVKHLSGISVVRANREIDFRDFDFYSDVNTPNNRWWGCEIRFDPEMDEAFGVSNNKQYVELHETDNNLDDDVESLWKQLSDVIRPTIINMQKQNSALRKKPNQTEDGELTNTESADIVNDIEDNDEDSYTSQIKDHHSEEELLEKLKEKFTDFGFADVEMNKLKTILNNKVYVTYKPGNRMSPFFEYNLELGTIIVQINTGHPMFSSFIEYLPETGRTTFELLLCSFADAVNSTQTHQADANDLLVSTWLNKLNIYVNKQLAPKKGK</sequence>
<dbReference type="EMBL" id="JAUDCG010000059">
    <property type="protein sequence ID" value="MDM8158002.1"/>
    <property type="molecule type" value="Genomic_DNA"/>
</dbReference>
<dbReference type="SUPFAM" id="SSF55874">
    <property type="entry name" value="ATPase domain of HSP90 chaperone/DNA topoisomerase II/histidine kinase"/>
    <property type="match status" value="1"/>
</dbReference>
<proteinExistence type="predicted"/>
<organism evidence="2 3">
    <name type="scientific">Amedibacillus dolichus</name>
    <dbReference type="NCBI Taxonomy" id="31971"/>
    <lineage>
        <taxon>Bacteria</taxon>
        <taxon>Bacillati</taxon>
        <taxon>Bacillota</taxon>
        <taxon>Erysipelotrichia</taxon>
        <taxon>Erysipelotrichales</taxon>
        <taxon>Erysipelotrichaceae</taxon>
        <taxon>Amedibacillus</taxon>
    </lineage>
</organism>
<keyword evidence="2" id="KW-0547">Nucleotide-binding</keyword>
<dbReference type="InterPro" id="IPR036890">
    <property type="entry name" value="HATPase_C_sf"/>
</dbReference>
<keyword evidence="2" id="KW-0067">ATP-binding</keyword>
<dbReference type="GO" id="GO:0005524">
    <property type="term" value="F:ATP binding"/>
    <property type="evidence" value="ECO:0007669"/>
    <property type="project" value="UniProtKB-KW"/>
</dbReference>
<evidence type="ECO:0000313" key="3">
    <source>
        <dbReference type="Proteomes" id="UP001529340"/>
    </source>
</evidence>
<dbReference type="Proteomes" id="UP001529340">
    <property type="component" value="Unassembled WGS sequence"/>
</dbReference>
<dbReference type="Pfam" id="PF13589">
    <property type="entry name" value="HATPase_c_3"/>
    <property type="match status" value="1"/>
</dbReference>
<reference evidence="3" key="2">
    <citation type="submission" date="2023-06" db="EMBL/GenBank/DDBJ databases">
        <title>Identification and characterization of horizontal gene transfer across gut microbiota members of farm animals based on homology search.</title>
        <authorList>
            <person name="Zeman M."/>
            <person name="Kubasova T."/>
            <person name="Jahodarova E."/>
            <person name="Nykrynova M."/>
            <person name="Rychlik I."/>
        </authorList>
    </citation>
    <scope>NUCLEOTIDE SEQUENCE [LARGE SCALE GENOMIC DNA]</scope>
    <source>
        <strain evidence="3">ET39</strain>
    </source>
</reference>
<reference evidence="2 3" key="1">
    <citation type="submission" date="2023-06" db="EMBL/GenBank/DDBJ databases">
        <title>Identification and characterization of horizontal gene transfer across gut microbiota members of farm animals based on homology search.</title>
        <authorList>
            <person name="Schwarzerova J."/>
            <person name="Nykrynova M."/>
            <person name="Jureckova K."/>
            <person name="Cejkova D."/>
            <person name="Rychlik I."/>
        </authorList>
    </citation>
    <scope>NUCLEOTIDE SEQUENCE [LARGE SCALE GENOMIC DNA]</scope>
    <source>
        <strain evidence="2 3">ET39</strain>
    </source>
</reference>
<evidence type="ECO:0000256" key="1">
    <source>
        <dbReference type="SAM" id="MobiDB-lite"/>
    </source>
</evidence>
<keyword evidence="3" id="KW-1185">Reference proteome</keyword>
<evidence type="ECO:0000313" key="2">
    <source>
        <dbReference type="EMBL" id="MDM8158002.1"/>
    </source>
</evidence>
<gene>
    <name evidence="2" type="ORF">QUV96_10205</name>
</gene>
<name>A0ABT7UEE6_9FIRM</name>
<reference evidence="2 3" key="3">
    <citation type="submission" date="2023-06" db="EMBL/GenBank/DDBJ databases">
        <authorList>
            <person name="Zeman M."/>
            <person name="Kubasova T."/>
            <person name="Jahodarova E."/>
            <person name="Nykrynova M."/>
            <person name="Rychlik I."/>
        </authorList>
    </citation>
    <scope>NUCLEOTIDE SEQUENCE [LARGE SCALE GENOMIC DNA]</scope>
    <source>
        <strain evidence="2 3">ET39</strain>
    </source>
</reference>
<dbReference type="RefSeq" id="WP_289608441.1">
    <property type="nucleotide sequence ID" value="NZ_JAUDCG010000059.1"/>
</dbReference>
<dbReference type="Gene3D" id="3.30.565.10">
    <property type="entry name" value="Histidine kinase-like ATPase, C-terminal domain"/>
    <property type="match status" value="1"/>
</dbReference>
<feature type="region of interest" description="Disordered" evidence="1">
    <location>
        <begin position="418"/>
        <end position="445"/>
    </location>
</feature>
<comment type="caution">
    <text evidence="2">The sequence shown here is derived from an EMBL/GenBank/DDBJ whole genome shotgun (WGS) entry which is preliminary data.</text>
</comment>